<reference evidence="1" key="1">
    <citation type="submission" date="2021-06" db="EMBL/GenBank/DDBJ databases">
        <authorList>
            <person name="Kallberg Y."/>
            <person name="Tangrot J."/>
            <person name="Rosling A."/>
        </authorList>
    </citation>
    <scope>NUCLEOTIDE SEQUENCE</scope>
    <source>
        <strain evidence="1">CL356</strain>
    </source>
</reference>
<protein>
    <submittedName>
        <fullName evidence="1">4777_t:CDS:1</fullName>
    </submittedName>
</protein>
<dbReference type="EMBL" id="CAJVPT010029330">
    <property type="protein sequence ID" value="CAG8690288.1"/>
    <property type="molecule type" value="Genomic_DNA"/>
</dbReference>
<name>A0ACA9PAI1_9GLOM</name>
<accession>A0ACA9PAI1</accession>
<dbReference type="Proteomes" id="UP000789525">
    <property type="component" value="Unassembled WGS sequence"/>
</dbReference>
<keyword evidence="2" id="KW-1185">Reference proteome</keyword>
<evidence type="ECO:0000313" key="2">
    <source>
        <dbReference type="Proteomes" id="UP000789525"/>
    </source>
</evidence>
<organism evidence="1 2">
    <name type="scientific">Acaulospora colombiana</name>
    <dbReference type="NCBI Taxonomy" id="27376"/>
    <lineage>
        <taxon>Eukaryota</taxon>
        <taxon>Fungi</taxon>
        <taxon>Fungi incertae sedis</taxon>
        <taxon>Mucoromycota</taxon>
        <taxon>Glomeromycotina</taxon>
        <taxon>Glomeromycetes</taxon>
        <taxon>Diversisporales</taxon>
        <taxon>Acaulosporaceae</taxon>
        <taxon>Acaulospora</taxon>
    </lineage>
</organism>
<proteinExistence type="predicted"/>
<evidence type="ECO:0000313" key="1">
    <source>
        <dbReference type="EMBL" id="CAG8690288.1"/>
    </source>
</evidence>
<feature type="non-terminal residue" evidence="1">
    <location>
        <position position="1"/>
    </location>
</feature>
<gene>
    <name evidence="1" type="ORF">ACOLOM_LOCUS9793</name>
</gene>
<comment type="caution">
    <text evidence="1">The sequence shown here is derived from an EMBL/GenBank/DDBJ whole genome shotgun (WGS) entry which is preliminary data.</text>
</comment>
<sequence>SNPSSYDHPPPPLVRLAGPLPQKYRNRQTDQITSPELFQFVRLNVPTKIQRLRNTNLGSREVNFSHHHEPYGYIELLVFSIEVGLFTELAKRSRWPSMSSPSTRIAVFDNTYVGIKYWPADSIWSSEGNWTLDGNAINVYGTLVKDAIRSQTSYSIDGKTPGINNTPEEYDTNYGGNVLYNMVLFESPVLEYGHHVLNVTLDRFWTPQMLFVFDYVTIGVKGDVDADWTIVDDSDPSIEYSRNWLLEDDAKYEYKKTRTKTAVQGSTVSFKFSGTSIEVYGTFSGSAGDPTPIISFRVDDGTTGTFSLSDTQGKMMTNTKFYAQNGLSDGEHTLHIESLTATEFWLDYFRYKATLTGDSGSSSTPNSSSSSSKTSVAPIVGGVIGGFAGGLLLAFLIFLFYRRRKAAQGTPKTEEGRHDRSMGHTTFSKAPLVVSDVIYPYGSQLILHNSFQRAETLPPQQVTNDKLMLNSQQSPPLGSNPLRGPSSSVPVARNKQTRIPAQELHSPPRSHNPVRPRHSWLLFPKNVDCQLKPIIQRKPSRTSHPNTRLIRVPTHEEEHPLLLSIPTHEACPCEVVAALVVSRRIRSVNSLRVKAGYRYNL</sequence>